<evidence type="ECO:0000259" key="2">
    <source>
        <dbReference type="PROSITE" id="PS50157"/>
    </source>
</evidence>
<gene>
    <name evidence="3" type="ORF">GCM10009020_12010</name>
</gene>
<dbReference type="AlphaFoldDB" id="A0AAV3T8G3"/>
<dbReference type="Proteomes" id="UP001500420">
    <property type="component" value="Unassembled WGS sequence"/>
</dbReference>
<comment type="caution">
    <text evidence="3">The sequence shown here is derived from an EMBL/GenBank/DDBJ whole genome shotgun (WGS) entry which is preliminary data.</text>
</comment>
<dbReference type="RefSeq" id="WP_343773008.1">
    <property type="nucleotide sequence ID" value="NZ_BAAADV010000001.1"/>
</dbReference>
<feature type="transmembrane region" description="Helical" evidence="1">
    <location>
        <begin position="49"/>
        <end position="71"/>
    </location>
</feature>
<keyword evidence="1" id="KW-1133">Transmembrane helix</keyword>
<dbReference type="PROSITE" id="PS00028">
    <property type="entry name" value="ZINC_FINGER_C2H2_1"/>
    <property type="match status" value="1"/>
</dbReference>
<evidence type="ECO:0000313" key="4">
    <source>
        <dbReference type="Proteomes" id="UP001500420"/>
    </source>
</evidence>
<reference evidence="3 4" key="1">
    <citation type="journal article" date="2019" name="Int. J. Syst. Evol. Microbiol.">
        <title>The Global Catalogue of Microorganisms (GCM) 10K type strain sequencing project: providing services to taxonomists for standard genome sequencing and annotation.</title>
        <authorList>
            <consortium name="The Broad Institute Genomics Platform"/>
            <consortium name="The Broad Institute Genome Sequencing Center for Infectious Disease"/>
            <person name="Wu L."/>
            <person name="Ma J."/>
        </authorList>
    </citation>
    <scope>NUCLEOTIDE SEQUENCE [LARGE SCALE GENOMIC DNA]</scope>
    <source>
        <strain evidence="3 4">JCM 16328</strain>
    </source>
</reference>
<evidence type="ECO:0000256" key="1">
    <source>
        <dbReference type="SAM" id="Phobius"/>
    </source>
</evidence>
<feature type="domain" description="C2H2-type" evidence="2">
    <location>
        <begin position="2"/>
        <end position="30"/>
    </location>
</feature>
<organism evidence="3 4">
    <name type="scientific">Natronoarchaeum mannanilyticum</name>
    <dbReference type="NCBI Taxonomy" id="926360"/>
    <lineage>
        <taxon>Archaea</taxon>
        <taxon>Methanobacteriati</taxon>
        <taxon>Methanobacteriota</taxon>
        <taxon>Stenosarchaea group</taxon>
        <taxon>Halobacteria</taxon>
        <taxon>Halobacteriales</taxon>
        <taxon>Natronoarchaeaceae</taxon>
    </lineage>
</organism>
<dbReference type="InterPro" id="IPR013087">
    <property type="entry name" value="Znf_C2H2_type"/>
</dbReference>
<keyword evidence="4" id="KW-1185">Reference proteome</keyword>
<sequence length="226" mass="24244">MPDCDYCDDSFADESSYLDHLKSDHRGELGAIDRRRIDADDDDEGGRDLALYAVGIIGVALIAGLLTYVVISGALGGGGGDGELGQQGAAPNPPGFDLGPAGEDQVYQPYGQTHYHGEISVTVGGQEIDFTRSAFQHPAASPAFHFERGEARWHGHANGVTLEYALETTAFGVTENTFYYDGTLYDGSEDGTTVRYEVNGETVDPETYVLEENDYIEVVATNESSG</sequence>
<dbReference type="PROSITE" id="PS50157">
    <property type="entry name" value="ZINC_FINGER_C2H2_2"/>
    <property type="match status" value="1"/>
</dbReference>
<protein>
    <recommendedName>
        <fullName evidence="2">C2H2-type domain-containing protein</fullName>
    </recommendedName>
</protein>
<keyword evidence="1" id="KW-0472">Membrane</keyword>
<keyword evidence="1" id="KW-0812">Transmembrane</keyword>
<dbReference type="EMBL" id="BAAADV010000001">
    <property type="protein sequence ID" value="GAA0667924.1"/>
    <property type="molecule type" value="Genomic_DNA"/>
</dbReference>
<name>A0AAV3T8G3_9EURY</name>
<evidence type="ECO:0000313" key="3">
    <source>
        <dbReference type="EMBL" id="GAA0667924.1"/>
    </source>
</evidence>
<accession>A0AAV3T8G3</accession>
<proteinExistence type="predicted"/>